<dbReference type="Proteomes" id="UP001362899">
    <property type="component" value="Unassembled WGS sequence"/>
</dbReference>
<reference evidence="2 3" key="1">
    <citation type="journal article" date="2023" name="Elife">
        <title>Identification of key yeast species and microbe-microbe interactions impacting larval growth of Drosophila in the wild.</title>
        <authorList>
            <person name="Mure A."/>
            <person name="Sugiura Y."/>
            <person name="Maeda R."/>
            <person name="Honda K."/>
            <person name="Sakurai N."/>
            <person name="Takahashi Y."/>
            <person name="Watada M."/>
            <person name="Katoh T."/>
            <person name="Gotoh A."/>
            <person name="Gotoh Y."/>
            <person name="Taniguchi I."/>
            <person name="Nakamura K."/>
            <person name="Hayashi T."/>
            <person name="Katayama T."/>
            <person name="Uemura T."/>
            <person name="Hattori Y."/>
        </authorList>
    </citation>
    <scope>NUCLEOTIDE SEQUENCE [LARGE SCALE GENOMIC DNA]</scope>
    <source>
        <strain evidence="2 3">SB-73</strain>
    </source>
</reference>
<gene>
    <name evidence="2" type="ORF">DASB73_021580</name>
</gene>
<protein>
    <recommendedName>
        <fullName evidence="4">Hamartin</fullName>
    </recommendedName>
</protein>
<evidence type="ECO:0000313" key="3">
    <source>
        <dbReference type="Proteomes" id="UP001362899"/>
    </source>
</evidence>
<evidence type="ECO:0008006" key="4">
    <source>
        <dbReference type="Google" id="ProtNLM"/>
    </source>
</evidence>
<dbReference type="GO" id="GO:0032007">
    <property type="term" value="P:negative regulation of TOR signaling"/>
    <property type="evidence" value="ECO:0007669"/>
    <property type="project" value="TreeGrafter"/>
</dbReference>
<proteinExistence type="predicted"/>
<keyword evidence="3" id="KW-1185">Reference proteome</keyword>
<feature type="coiled-coil region" evidence="1">
    <location>
        <begin position="568"/>
        <end position="688"/>
    </location>
</feature>
<name>A0AAV5RID3_STABA</name>
<evidence type="ECO:0000256" key="1">
    <source>
        <dbReference type="SAM" id="Coils"/>
    </source>
</evidence>
<keyword evidence="1" id="KW-0175">Coiled coil</keyword>
<dbReference type="GO" id="GO:0051726">
    <property type="term" value="P:regulation of cell cycle"/>
    <property type="evidence" value="ECO:0007669"/>
    <property type="project" value="TreeGrafter"/>
</dbReference>
<dbReference type="EMBL" id="BTGC01000003">
    <property type="protein sequence ID" value="GMM51200.1"/>
    <property type="molecule type" value="Genomic_DNA"/>
</dbReference>
<dbReference type="GO" id="GO:0033596">
    <property type="term" value="C:TSC1-TSC2 complex"/>
    <property type="evidence" value="ECO:0007669"/>
    <property type="project" value="TreeGrafter"/>
</dbReference>
<comment type="caution">
    <text evidence="2">The sequence shown here is derived from an EMBL/GenBank/DDBJ whole genome shotgun (WGS) entry which is preliminary data.</text>
</comment>
<accession>A0AAV5RID3</accession>
<organism evidence="2 3">
    <name type="scientific">Starmerella bacillaris</name>
    <name type="common">Yeast</name>
    <name type="synonym">Candida zemplinina</name>
    <dbReference type="NCBI Taxonomy" id="1247836"/>
    <lineage>
        <taxon>Eukaryota</taxon>
        <taxon>Fungi</taxon>
        <taxon>Dikarya</taxon>
        <taxon>Ascomycota</taxon>
        <taxon>Saccharomycotina</taxon>
        <taxon>Dipodascomycetes</taxon>
        <taxon>Dipodascales</taxon>
        <taxon>Trichomonascaceae</taxon>
        <taxon>Starmerella</taxon>
    </lineage>
</organism>
<sequence length="807" mass="93079">MIQLKQLEKSLESAVLECDLSECDKLLDDFLQQQISTASASSKVHEMLLKIWRSDVVRKEYEYDANCAVTISPADRDPSEYSVPINSEITEKRISSKSHKATFLQILNRLAGCIINTDQLHLWYQELSIYAIDSSGHRMDVAELARDFLSGVLTGSIQYSDEVDPQLLETNAHDFGKTVLDLYVSSKLPEGSPGEPTDERIRYVQQNCRQLFGIFARVHTKAAFTMLNEYFVYAKYRLSILNFVVEYFADSQNSKLFRVYETPFFESLLKCLERDYARPCMQLALTSLSMLIAHICNKLADVLLLCRLYAIYGRACSWQPVTLSLQPELHEKCMDWELVNDDDVQPDEVIDVIPLFTFLYSLFPINTLQFSRQCDEYLLKHNYTRTFSDFWSRFMVTGRTEDVVKNFKIDSQLLTSNEDTELTKAAQRFQQLGSALDIASSANSKYVSQASSPNDKDITEKIDEHRKVFETPVESTASHWHRELLLLRNELAFANFTRSMSETRALRWQKRASQHMVDASRNEELTRINKLLQKKVVTLEEETLRATRSARTIMRERSAYESKLLHKTKETRESISATESQVLQLEKEKEILEMAERKARAKAMEEQNKLSEVETELRALKTEINTSSEQLPESNEIKENGEVRELQERLERQEYQLRSMSKEHETTIKRLKQEMRQVQQTAAKAIQIHNAYKEPSTKSSHESSAQSITVLSQSVSHTLLHDVSISNTDIGYRDMKLLLSRFKTSNDTLSAKCSQLERELRARKIYEEERLNELQAALTSTKFFGPTEPVMENKFRGRGGAQGVPRR</sequence>
<dbReference type="PANTHER" id="PTHR15154:SF2">
    <property type="entry name" value="HAMARTIN"/>
    <property type="match status" value="1"/>
</dbReference>
<dbReference type="PANTHER" id="PTHR15154">
    <property type="entry name" value="HAMARTIN"/>
    <property type="match status" value="1"/>
</dbReference>
<dbReference type="InterPro" id="IPR007483">
    <property type="entry name" value="Hamartin"/>
</dbReference>
<dbReference type="AlphaFoldDB" id="A0AAV5RID3"/>
<evidence type="ECO:0000313" key="2">
    <source>
        <dbReference type="EMBL" id="GMM51200.1"/>
    </source>
</evidence>